<reference evidence="3" key="1">
    <citation type="submission" date="2023-07" db="EMBL/GenBank/DDBJ databases">
        <title>30 novel species of actinomycetes from the DSMZ collection.</title>
        <authorList>
            <person name="Nouioui I."/>
        </authorList>
    </citation>
    <scope>NUCLEOTIDE SEQUENCE [LARGE SCALE GENOMIC DNA]</scope>
    <source>
        <strain evidence="3">DSM 46792</strain>
    </source>
</reference>
<gene>
    <name evidence="2" type="ORF">RM425_07080</name>
</gene>
<evidence type="ECO:0000256" key="1">
    <source>
        <dbReference type="SAM" id="MobiDB-lite"/>
    </source>
</evidence>
<protein>
    <submittedName>
        <fullName evidence="2">Uncharacterized protein</fullName>
    </submittedName>
</protein>
<sequence length="1002" mass="101703">MRSVEAASRDDAIAAAREQFGPAARVVGVRRVRSGGVLGFFATERYVAEVAPDPYGVPGVPVPAPARPAGALTEDPDTGSLAAFGSPLASAAPARARTAPPRNGAAAWAAEAARTSAPAARATPRATPAPAGATVGRRVEAPVPRSEPADDARVDELAGLLAGAATPPRQPAVASRPGVAPASFARATRERPVPGVGDDAPGNGRGDDEAPATGAPSPFTAALARMVAGDRDVQHAVREALETSDALRSGEAHSGGRAVRPEPQSEPPPAPEHDIGPEPTNQPAVWSRVPRQKEETVGDQVIAPPSTTFEERTESLTWEDGASFPDESFADAPYVGRPVTSGTSIAELPAAVPPPASREEAIAEVLRAALAEGHSDDALAGILRRVVAGDSPQTALVEPAVAAADDVPSSPVVELPEAEAPVAELPEAEAPVAEVPEMEVPVTELPEAELPVVEALVVEALVADASSSVSAAGSNADLFAPVGHAATPAPVPAAATPVEVAPVSLWGEVAPAPVANIRAEEPAVAIWAPATPAQPAPVTELPSPLVDAPAVGTSLFGEAAAADTGVGRPGLDELAAVPAAGTQTVAVEPARTGSPVMESPLTESPTAESAATESAAVEAGIGMDLEVAPVLARTASDPAPVGRSMTMDETTVMPPLSLLPGSPSRGRGLPPVPPRTGRPSVPASRSRIPAGSSAGPIAPSTTGGDDVPPSSGRTSGLLATVTRLPVAPLMATPETPDRPDLADLADLMEADGSGLLGAVDLPAVVPARPARVRIDPPSTPAEVVSRLAALGVPSDLLGPAFTTDVAADGTYAALTRALGARLPEAPELPTGAGDVLFVVGPGVETLRAARSLAATLRLDPDRVQWATRGDLVGLSPEASRMSTIDTALRRRQDAATSGTVTIVAVDAPLRSDAYWMAQMLAIWSPVAVWAVVEATRKPEDLEHWLDGLSRVDALIVQDTDLSADPAAVLDRLDAPVAVVDGLRATPHRWASVLCERLESAPA</sequence>
<feature type="compositionally biased region" description="Low complexity" evidence="1">
    <location>
        <begin position="654"/>
        <end position="669"/>
    </location>
</feature>
<feature type="compositionally biased region" description="Low complexity" evidence="1">
    <location>
        <begin position="602"/>
        <end position="614"/>
    </location>
</feature>
<dbReference type="RefSeq" id="WP_311344489.1">
    <property type="nucleotide sequence ID" value="NZ_JAVREI010000003.1"/>
</dbReference>
<feature type="region of interest" description="Disordered" evidence="1">
    <location>
        <begin position="242"/>
        <end position="303"/>
    </location>
</feature>
<evidence type="ECO:0000313" key="3">
    <source>
        <dbReference type="Proteomes" id="UP001183222"/>
    </source>
</evidence>
<evidence type="ECO:0000313" key="2">
    <source>
        <dbReference type="EMBL" id="MDT0275665.1"/>
    </source>
</evidence>
<feature type="region of interest" description="Disordered" evidence="1">
    <location>
        <begin position="92"/>
        <end position="151"/>
    </location>
</feature>
<comment type="caution">
    <text evidence="2">The sequence shown here is derived from an EMBL/GenBank/DDBJ whole genome shotgun (WGS) entry which is preliminary data.</text>
</comment>
<dbReference type="EMBL" id="JAVREI010000003">
    <property type="protein sequence ID" value="MDT0275665.1"/>
    <property type="molecule type" value="Genomic_DNA"/>
</dbReference>
<keyword evidence="3" id="KW-1185">Reference proteome</keyword>
<accession>A0ABU2K638</accession>
<feature type="region of interest" description="Disordered" evidence="1">
    <location>
        <begin position="164"/>
        <end position="217"/>
    </location>
</feature>
<dbReference type="Proteomes" id="UP001183222">
    <property type="component" value="Unassembled WGS sequence"/>
</dbReference>
<feature type="region of interest" description="Disordered" evidence="1">
    <location>
        <begin position="636"/>
        <end position="715"/>
    </location>
</feature>
<proteinExistence type="predicted"/>
<feature type="region of interest" description="Disordered" evidence="1">
    <location>
        <begin position="66"/>
        <end position="85"/>
    </location>
</feature>
<feature type="compositionally biased region" description="Low complexity" evidence="1">
    <location>
        <begin position="92"/>
        <end position="136"/>
    </location>
</feature>
<organism evidence="2 3">
    <name type="scientific">Blastococcus goldschmidtiae</name>
    <dbReference type="NCBI Taxonomy" id="3075546"/>
    <lineage>
        <taxon>Bacteria</taxon>
        <taxon>Bacillati</taxon>
        <taxon>Actinomycetota</taxon>
        <taxon>Actinomycetes</taxon>
        <taxon>Geodermatophilales</taxon>
        <taxon>Geodermatophilaceae</taxon>
        <taxon>Blastococcus</taxon>
    </lineage>
</organism>
<name>A0ABU2K638_9ACTN</name>
<feature type="region of interest" description="Disordered" evidence="1">
    <location>
        <begin position="585"/>
        <end position="614"/>
    </location>
</feature>